<dbReference type="AlphaFoldDB" id="A0A6P8D5B1"/>
<dbReference type="GeneID" id="116203870"/>
<keyword evidence="4" id="KW-1185">Reference proteome</keyword>
<feature type="transmembrane region" description="Helical" evidence="3">
    <location>
        <begin position="100"/>
        <end position="121"/>
    </location>
</feature>
<keyword evidence="3" id="KW-0812">Transmembrane</keyword>
<keyword evidence="1" id="KW-0175">Coiled coil</keyword>
<dbReference type="Proteomes" id="UP000515151">
    <property type="component" value="Chromosome 4"/>
</dbReference>
<gene>
    <name evidence="5" type="primary">LOC116203870</name>
</gene>
<keyword evidence="3" id="KW-0472">Membrane</keyword>
<dbReference type="RefSeq" id="XP_031391690.1">
    <property type="nucleotide sequence ID" value="XM_031535830.1"/>
</dbReference>
<accession>A0A6P8D5B1</accession>
<feature type="compositionally biased region" description="Basic and acidic residues" evidence="2">
    <location>
        <begin position="154"/>
        <end position="167"/>
    </location>
</feature>
<organism evidence="4 5">
    <name type="scientific">Punica granatum</name>
    <name type="common">Pomegranate</name>
    <dbReference type="NCBI Taxonomy" id="22663"/>
    <lineage>
        <taxon>Eukaryota</taxon>
        <taxon>Viridiplantae</taxon>
        <taxon>Streptophyta</taxon>
        <taxon>Embryophyta</taxon>
        <taxon>Tracheophyta</taxon>
        <taxon>Spermatophyta</taxon>
        <taxon>Magnoliopsida</taxon>
        <taxon>eudicotyledons</taxon>
        <taxon>Gunneridae</taxon>
        <taxon>Pentapetalae</taxon>
        <taxon>rosids</taxon>
        <taxon>malvids</taxon>
        <taxon>Myrtales</taxon>
        <taxon>Lythraceae</taxon>
        <taxon>Punica</taxon>
    </lineage>
</organism>
<protein>
    <submittedName>
        <fullName evidence="5">Uncharacterized protein LOC116203870 isoform X1</fullName>
    </submittedName>
</protein>
<name>A0A6P8D5B1_PUNGR</name>
<sequence>MASVADTWTPSCLQLRFALGGANFRRLSPAVLVRTRLRKLDRRIRVFCVAQNENGAQRSRNSGSWAGPDNGADSLSGWSGSGNGQDSEPGPEELQKKKSFGVAVGAGVVFAAGLTFAALAVGKRSTLRPKQEMEPLTTQQELFLVPEDQNVHVQKHEEEDKHIKLENIDPENETGIDTDSPSLSEKNRSGDDSVLFQIPNDGHVYTGTDASQSPQQEKLQDEANIVADVLVAPSTRLSSELLPDSEKVDALAASGNTASYNSLDSGVVDSNHTPKDKLGNDYTADESLKNDVADHKEDGPLKDANLNSSYQSGNIDHFESDYEEKTIETQLLSESDTSNMATPEEIYEQGRTPEVFVQGTSSTMEVHNSGETHSFGTVSMSAPANTLAKEQIKNGQHETNESKSVSESPSSLNIFSSAGIPAPSVISEALRVTPGKVLVPPAVDQVQGQALAALQAMKVIENDVQAGDLCTRREYARWLVSASSALSRNTISKVYPAMYIENVTELAFDDITPEDPDFVFIQGLAEAGLISSKLSRRDILSSAADEDESPYYFFPESPLSRQDLVSWKMALEKKELPEADRKVLHQLSGFIDVEKIHPDACPALVADMSSGEQGIIALAFGYTKLFQPEKPVTKAQAAVALATGEAADVVSEELARIEAESMAENAVAAHTALVAQVENDINANFAKVLSIEREKIDAVEKMAEEARNELENLRAKREEDEIALMKERAAVESEMEVLSRLRREVEEQLETLMSNKVEISYEKEKVEKLRMDAEKESQEIARLQYELEVERKALSMARAWAEDEAKRAREHAKALEEARDRWERQGIKVVVETDLQEEASGGDTWVNAAKEYSLQGTVSRAETLVEKLKGMAATVVGKSREVIDKIVNIIYVLISKLKERSRNALTRAEELKDVAAVKTSTSVEELKHRVGDINQNLREGAKRLVGDCRGGVEKLTQKFKT</sequence>
<evidence type="ECO:0000313" key="4">
    <source>
        <dbReference type="Proteomes" id="UP000515151"/>
    </source>
</evidence>
<dbReference type="PANTHER" id="PTHR33740">
    <property type="entry name" value="GPI-ANCHORED ADHESIN-LIKE PROTEIN"/>
    <property type="match status" value="1"/>
</dbReference>
<reference evidence="5" key="2">
    <citation type="submission" date="2025-08" db="UniProtKB">
        <authorList>
            <consortium name="RefSeq"/>
        </authorList>
    </citation>
    <scope>IDENTIFICATION</scope>
    <source>
        <tissue evidence="5">Leaf</tissue>
    </source>
</reference>
<feature type="region of interest" description="Disordered" evidence="2">
    <location>
        <begin position="153"/>
        <end position="218"/>
    </location>
</feature>
<evidence type="ECO:0000256" key="2">
    <source>
        <dbReference type="SAM" id="MobiDB-lite"/>
    </source>
</evidence>
<reference evidence="4" key="1">
    <citation type="journal article" date="2020" name="Plant Biotechnol. J.">
        <title>The pomegranate (Punica granatum L.) draft genome dissects genetic divergence between soft- and hard-seeded cultivars.</title>
        <authorList>
            <person name="Luo X."/>
            <person name="Li H."/>
            <person name="Wu Z."/>
            <person name="Yao W."/>
            <person name="Zhao P."/>
            <person name="Cao D."/>
            <person name="Yu H."/>
            <person name="Li K."/>
            <person name="Poudel K."/>
            <person name="Zhao D."/>
            <person name="Zhang F."/>
            <person name="Xia X."/>
            <person name="Chen L."/>
            <person name="Wang Q."/>
            <person name="Jing D."/>
            <person name="Cao S."/>
        </authorList>
    </citation>
    <scope>NUCLEOTIDE SEQUENCE [LARGE SCALE GENOMIC DNA]</scope>
    <source>
        <strain evidence="4">cv. Tunisia</strain>
    </source>
</reference>
<feature type="coiled-coil region" evidence="1">
    <location>
        <begin position="689"/>
        <end position="825"/>
    </location>
</feature>
<evidence type="ECO:0000313" key="5">
    <source>
        <dbReference type="RefSeq" id="XP_031391690.1"/>
    </source>
</evidence>
<feature type="region of interest" description="Disordered" evidence="2">
    <location>
        <begin position="57"/>
        <end position="94"/>
    </location>
</feature>
<dbReference type="PANTHER" id="PTHR33740:SF3">
    <property type="entry name" value="GPI-ANCHORED ADHESIN-LIKE PROTEIN"/>
    <property type="match status" value="1"/>
</dbReference>
<feature type="compositionally biased region" description="Polar residues" evidence="2">
    <location>
        <begin position="257"/>
        <end position="271"/>
    </location>
</feature>
<feature type="region of interest" description="Disordered" evidence="2">
    <location>
        <begin position="257"/>
        <end position="283"/>
    </location>
</feature>
<keyword evidence="3" id="KW-1133">Transmembrane helix</keyword>
<dbReference type="OrthoDB" id="2020668at2759"/>
<feature type="compositionally biased region" description="Polar residues" evidence="2">
    <location>
        <begin position="208"/>
        <end position="217"/>
    </location>
</feature>
<proteinExistence type="predicted"/>
<evidence type="ECO:0000256" key="1">
    <source>
        <dbReference type="SAM" id="Coils"/>
    </source>
</evidence>
<evidence type="ECO:0000256" key="3">
    <source>
        <dbReference type="SAM" id="Phobius"/>
    </source>
</evidence>